<dbReference type="AlphaFoldDB" id="A0A9E7JAJ7"/>
<accession>A0A9E7JAJ7</accession>
<dbReference type="EMBL" id="CP097502">
    <property type="protein sequence ID" value="URD74024.1"/>
    <property type="molecule type" value="Genomic_DNA"/>
</dbReference>
<evidence type="ECO:0000313" key="2">
    <source>
        <dbReference type="Proteomes" id="UP001055439"/>
    </source>
</evidence>
<proteinExistence type="predicted"/>
<name>A0A9E7JAJ7_9LILI</name>
<reference evidence="1" key="1">
    <citation type="submission" date="2022-05" db="EMBL/GenBank/DDBJ databases">
        <title>The Musa troglodytarum L. genome provides insights into the mechanism of non-climacteric behaviour and enrichment of carotenoids.</title>
        <authorList>
            <person name="Wang J."/>
        </authorList>
    </citation>
    <scope>NUCLEOTIDE SEQUENCE</scope>
    <source>
        <tissue evidence="1">Leaf</tissue>
    </source>
</reference>
<keyword evidence="2" id="KW-1185">Reference proteome</keyword>
<sequence>MWAQEGYYSVYGGATAQYPVYGAAAGIMTGNTAFYPYFQFGQGSGGAATATAATSGHGYSVPYPPVLHYSAVASTAGLAGLVQHFGGPLSIAPTPAHAASKSKLMLNSHDYGSHSSGAVISGHLPSPAHSRPLLRLDRARATLGLTMVPFYLNSLGPSLLVILPHHSLSCTQSSLQVQPHGG</sequence>
<dbReference type="OrthoDB" id="439808at2759"/>
<gene>
    <name evidence="1" type="ORF">MUK42_10064</name>
</gene>
<protein>
    <submittedName>
        <fullName evidence="1">RNA recognition motif containing protein</fullName>
    </submittedName>
</protein>
<dbReference type="Proteomes" id="UP001055439">
    <property type="component" value="Chromosome 1"/>
</dbReference>
<evidence type="ECO:0000313" key="1">
    <source>
        <dbReference type="EMBL" id="URD74024.1"/>
    </source>
</evidence>
<organism evidence="1 2">
    <name type="scientific">Musa troglodytarum</name>
    <name type="common">fe'i banana</name>
    <dbReference type="NCBI Taxonomy" id="320322"/>
    <lineage>
        <taxon>Eukaryota</taxon>
        <taxon>Viridiplantae</taxon>
        <taxon>Streptophyta</taxon>
        <taxon>Embryophyta</taxon>
        <taxon>Tracheophyta</taxon>
        <taxon>Spermatophyta</taxon>
        <taxon>Magnoliopsida</taxon>
        <taxon>Liliopsida</taxon>
        <taxon>Zingiberales</taxon>
        <taxon>Musaceae</taxon>
        <taxon>Musa</taxon>
    </lineage>
</organism>